<dbReference type="RefSeq" id="WP_021121128.1">
    <property type="nucleotide sequence ID" value="NZ_KE557300.1"/>
</dbReference>
<dbReference type="InterPro" id="IPR027417">
    <property type="entry name" value="P-loop_NTPase"/>
</dbReference>
<dbReference type="EMBL" id="APVH01000082">
    <property type="protein sequence ID" value="EPX75421.1"/>
    <property type="molecule type" value="Genomic_DNA"/>
</dbReference>
<dbReference type="SUPFAM" id="SSF52540">
    <property type="entry name" value="P-loop containing nucleoside triphosphate hydrolases"/>
    <property type="match status" value="1"/>
</dbReference>
<protein>
    <submittedName>
        <fullName evidence="2">Uncharacterized protein</fullName>
    </submittedName>
</protein>
<dbReference type="Proteomes" id="UP000015347">
    <property type="component" value="Unassembled WGS sequence"/>
</dbReference>
<comment type="caution">
    <text evidence="2">The sequence shown here is derived from an EMBL/GenBank/DDBJ whole genome shotgun (WGS) entry which is preliminary data.</text>
</comment>
<reference evidence="3" key="1">
    <citation type="journal article" date="2014" name="Stand. Genomic Sci.">
        <title>Genome sequence of the exopolysaccharide-producing Salipiger mucosus type strain (DSM 16094(T)), a moderately halophilic member of the Roseobacter clade.</title>
        <authorList>
            <person name="Riedel T."/>
            <person name="Spring S."/>
            <person name="Fiebig A."/>
            <person name="Petersen J."/>
            <person name="Kyrpides N.C."/>
            <person name="Goker M."/>
            <person name="Klenk H.P."/>
        </authorList>
    </citation>
    <scope>NUCLEOTIDE SEQUENCE [LARGE SCALE GENOMIC DNA]</scope>
    <source>
        <strain evidence="3">DSM 16094</strain>
    </source>
</reference>
<feature type="region of interest" description="Disordered" evidence="1">
    <location>
        <begin position="338"/>
        <end position="364"/>
    </location>
</feature>
<gene>
    <name evidence="2" type="ORF">Salmuc_04763</name>
</gene>
<sequence>MPRLVLHAGDCKSGSTAIQSVLQLGSYRFTGDDAPRLHYAQGGRRDGLNHHRLSNSVHQTDALAHRDRAWGRFGQEFAQSGADVVVLSSERFEFAPPQAVRAALEQFAPAALEALSVVIYVRPHAARLLSGYAQNVRQGLFLGDLAEFLEEMSTEGRFHYAARLAAWRETFGEALTVRPMIRDRLTGGCAVQDFLGLCAAGTGAVPLVEKIPNENRSLNPEGLAFMRAFRATLRERNPAPNKQRAAILQRLGGQLEAMPSFSEGRVGIPAALAGKVRAAFAEDAARCDAEVFGEAVMTPALERALETPGAEMPALDSPEVARLRDLSLAWIDMMGRMQSQMARQQRGGQGQGQNQGRPGGGARP</sequence>
<keyword evidence="3" id="KW-1185">Reference proteome</keyword>
<dbReference type="OrthoDB" id="547419at2"/>
<evidence type="ECO:0000256" key="1">
    <source>
        <dbReference type="SAM" id="MobiDB-lite"/>
    </source>
</evidence>
<dbReference type="STRING" id="1123237.Salmuc_04763"/>
<evidence type="ECO:0000313" key="3">
    <source>
        <dbReference type="Proteomes" id="UP000015347"/>
    </source>
</evidence>
<name>S9Q2A6_9RHOB</name>
<proteinExistence type="predicted"/>
<dbReference type="AlphaFoldDB" id="S9Q2A6"/>
<evidence type="ECO:0000313" key="2">
    <source>
        <dbReference type="EMBL" id="EPX75421.1"/>
    </source>
</evidence>
<feature type="compositionally biased region" description="Gly residues" evidence="1">
    <location>
        <begin position="347"/>
        <end position="364"/>
    </location>
</feature>
<accession>S9Q2A6</accession>
<dbReference type="HOGENOM" id="CLU_699957_0_0_5"/>
<dbReference type="eggNOG" id="ENOG5030IWA">
    <property type="taxonomic scope" value="Bacteria"/>
</dbReference>
<organism evidence="2 3">
    <name type="scientific">Salipiger mucosus DSM 16094</name>
    <dbReference type="NCBI Taxonomy" id="1123237"/>
    <lineage>
        <taxon>Bacteria</taxon>
        <taxon>Pseudomonadati</taxon>
        <taxon>Pseudomonadota</taxon>
        <taxon>Alphaproteobacteria</taxon>
        <taxon>Rhodobacterales</taxon>
        <taxon>Roseobacteraceae</taxon>
        <taxon>Salipiger</taxon>
    </lineage>
</organism>